<reference evidence="2" key="1">
    <citation type="submission" date="2017-02" db="EMBL/GenBank/DDBJ databases">
        <authorList>
            <person name="Tetz G."/>
            <person name="Tetz V."/>
        </authorList>
    </citation>
    <scope>NUCLEOTIDE SEQUENCE [LARGE SCALE GENOMIC DNA]</scope>
    <source>
        <strain evidence="2">VT16-26</strain>
    </source>
</reference>
<protein>
    <submittedName>
        <fullName evidence="1">Uncharacterized protein</fullName>
    </submittedName>
</protein>
<proteinExistence type="predicted"/>
<evidence type="ECO:0000313" key="1">
    <source>
        <dbReference type="EMBL" id="OVE62856.1"/>
    </source>
</evidence>
<evidence type="ECO:0000313" key="2">
    <source>
        <dbReference type="Proteomes" id="UP000196355"/>
    </source>
</evidence>
<dbReference type="Proteomes" id="UP000196355">
    <property type="component" value="Unassembled WGS sequence"/>
</dbReference>
<gene>
    <name evidence="1" type="ORF">B0E34_00645</name>
</gene>
<keyword evidence="2" id="KW-1185">Reference proteome</keyword>
<sequence length="194" mass="21031">MISKMYKIITLILVMLSYGITAQVGINTSSPDPSSSLDISSNSKGLLLPRISNLSLVTNPATGLVIFDTNKKCISQNVGTPAAPDWVCLSPYSARFFYMPSVVFDTTTIAAGQTKDLYTLYKNQFSNIPSNARSTSAPATIPFFPNATDLYYYVTGYDSTVFRINSISSTGVLNYDVLANATPASFINIVFVVK</sequence>
<accession>A0A202CGE0</accession>
<name>A0A202CGE0_9FLAO</name>
<comment type="caution">
    <text evidence="1">The sequence shown here is derived from an EMBL/GenBank/DDBJ whole genome shotgun (WGS) entry which is preliminary data.</text>
</comment>
<dbReference type="EMBL" id="MVAG01000039">
    <property type="protein sequence ID" value="OVE62856.1"/>
    <property type="molecule type" value="Genomic_DNA"/>
</dbReference>
<organism evidence="1 2">
    <name type="scientific">Chryseobacterium mucoviscidosis</name>
    <dbReference type="NCBI Taxonomy" id="1945581"/>
    <lineage>
        <taxon>Bacteria</taxon>
        <taxon>Pseudomonadati</taxon>
        <taxon>Bacteroidota</taxon>
        <taxon>Flavobacteriia</taxon>
        <taxon>Flavobacteriales</taxon>
        <taxon>Weeksellaceae</taxon>
        <taxon>Chryseobacterium group</taxon>
        <taxon>Chryseobacterium</taxon>
    </lineage>
</organism>
<dbReference type="AlphaFoldDB" id="A0A202CGE0"/>